<accession>A0A7N1A6Y8</accession>
<name>A0A7N1A6Y8_KALFE</name>
<dbReference type="AlphaFoldDB" id="A0A7N1A6Y8"/>
<dbReference type="PANTHER" id="PTHR31623:SF110">
    <property type="entry name" value="VINORINE SYNTHASE-LIKE"/>
    <property type="match status" value="1"/>
</dbReference>
<dbReference type="Pfam" id="PF02458">
    <property type="entry name" value="Transferase"/>
    <property type="match status" value="1"/>
</dbReference>
<organism evidence="4 5">
    <name type="scientific">Kalanchoe fedtschenkoi</name>
    <name type="common">Lavender scallops</name>
    <name type="synonym">South American air plant</name>
    <dbReference type="NCBI Taxonomy" id="63787"/>
    <lineage>
        <taxon>Eukaryota</taxon>
        <taxon>Viridiplantae</taxon>
        <taxon>Streptophyta</taxon>
        <taxon>Embryophyta</taxon>
        <taxon>Tracheophyta</taxon>
        <taxon>Spermatophyta</taxon>
        <taxon>Magnoliopsida</taxon>
        <taxon>eudicotyledons</taxon>
        <taxon>Gunneridae</taxon>
        <taxon>Pentapetalae</taxon>
        <taxon>Saxifragales</taxon>
        <taxon>Crassulaceae</taxon>
        <taxon>Kalanchoe</taxon>
    </lineage>
</organism>
<evidence type="ECO:0000313" key="4">
    <source>
        <dbReference type="EnsemblPlants" id="Kaladp0701s0003.1.v1.1"/>
    </source>
</evidence>
<dbReference type="EnsemblPlants" id="Kaladp0701s0003.1.v1.1">
    <property type="protein sequence ID" value="Kaladp0701s0003.1.v1.1"/>
    <property type="gene ID" value="Kaladp0701s0003.v1.1"/>
</dbReference>
<evidence type="ECO:0000313" key="5">
    <source>
        <dbReference type="Proteomes" id="UP000594263"/>
    </source>
</evidence>
<keyword evidence="3" id="KW-0012">Acyltransferase</keyword>
<evidence type="ECO:0000256" key="1">
    <source>
        <dbReference type="ARBA" id="ARBA00009861"/>
    </source>
</evidence>
<dbReference type="Gene3D" id="3.30.559.10">
    <property type="entry name" value="Chloramphenicol acetyltransferase-like domain"/>
    <property type="match status" value="2"/>
</dbReference>
<dbReference type="InterPro" id="IPR023213">
    <property type="entry name" value="CAT-like_dom_sf"/>
</dbReference>
<sequence length="474" mass="52745">MEVKIVSEIWLRPSSPTPPHLRHYRLSLIDLLTPGTCMPFIFFYKHDELINPNHQLELLKNKLSETLSDFYVLAGKLGDDLTVVICNDDGVRYVEARVDCEMSEVMSHSDLTQMNTLLPSDDHLKFNGTHLASIQINVFECGSLAIGVCIAHKIIDAAGAGVFMNAWAAAARSSVDDSTPKPNFNSSSVFQAKNPWPKEVAALFEPNLKLGNYITRRLVFDPPSIEKLRDEVAAGMRQRPTRVQALSALLWKSHMKAFHKMKELKNEEKGITSSTSALYHTVNLRTRTRAALPITNHTVGNLAWYATALTHHSLTPDLSFLSQKIREGIAKLDADFVDRLKGDEAEAKPAVFEFMKDITTPLSSQIAFASWCRLGLYDPDFGWGKPVWIGGWAVKTAAFYNRVVCFGGSEPSPKRNPTLLPDSITPVSRNSIRGKVTWHNGSCQNNSLRSNIANLSLATKMSPVGENYEDLYGN</sequence>
<dbReference type="Proteomes" id="UP000594263">
    <property type="component" value="Unplaced"/>
</dbReference>
<reference evidence="4" key="1">
    <citation type="submission" date="2021-01" db="UniProtKB">
        <authorList>
            <consortium name="EnsemblPlants"/>
        </authorList>
    </citation>
    <scope>IDENTIFICATION</scope>
</reference>
<keyword evidence="2" id="KW-0808">Transferase</keyword>
<dbReference type="Gramene" id="Kaladp0701s0003.1.v1.1">
    <property type="protein sequence ID" value="Kaladp0701s0003.1.v1.1"/>
    <property type="gene ID" value="Kaladp0701s0003.v1.1"/>
</dbReference>
<proteinExistence type="inferred from homology"/>
<evidence type="ECO:0000256" key="2">
    <source>
        <dbReference type="ARBA" id="ARBA00022679"/>
    </source>
</evidence>
<dbReference type="PANTHER" id="PTHR31623">
    <property type="entry name" value="F21J9.9"/>
    <property type="match status" value="1"/>
</dbReference>
<evidence type="ECO:0000256" key="3">
    <source>
        <dbReference type="ARBA" id="ARBA00023315"/>
    </source>
</evidence>
<protein>
    <submittedName>
        <fullName evidence="4">Uncharacterized protein</fullName>
    </submittedName>
</protein>
<comment type="similarity">
    <text evidence="1">Belongs to the plant acyltransferase family.</text>
</comment>
<keyword evidence="5" id="KW-1185">Reference proteome</keyword>
<dbReference type="GO" id="GO:0016746">
    <property type="term" value="F:acyltransferase activity"/>
    <property type="evidence" value="ECO:0007669"/>
    <property type="project" value="UniProtKB-KW"/>
</dbReference>